<organism evidence="1 2">
    <name type="scientific">Sorghum bicolor</name>
    <name type="common">Sorghum</name>
    <name type="synonym">Sorghum vulgare</name>
    <dbReference type="NCBI Taxonomy" id="4558"/>
    <lineage>
        <taxon>Eukaryota</taxon>
        <taxon>Viridiplantae</taxon>
        <taxon>Streptophyta</taxon>
        <taxon>Embryophyta</taxon>
        <taxon>Tracheophyta</taxon>
        <taxon>Spermatophyta</taxon>
        <taxon>Magnoliopsida</taxon>
        <taxon>Liliopsida</taxon>
        <taxon>Poales</taxon>
        <taxon>Poaceae</taxon>
        <taxon>PACMAD clade</taxon>
        <taxon>Panicoideae</taxon>
        <taxon>Andropogonodae</taxon>
        <taxon>Andropogoneae</taxon>
        <taxon>Sorghinae</taxon>
        <taxon>Sorghum</taxon>
    </lineage>
</organism>
<comment type="caution">
    <text evidence="1">The sequence shown here is derived from an EMBL/GenBank/DDBJ whole genome shotgun (WGS) entry which is preliminary data.</text>
</comment>
<sequence>MLRPLREETSTIKLWLACLANHLEFAESHEEHTSFPNMLELFGPCSPVHHLLTSSTLASLVEVCTATASLVLKDTSVISADSIGDEMTIEKAVAVPSRTLLLQTVTPIEDVVVVEDASDDEEAVSQVIIEDPIDLITIEDNPLHSMTEVKEEAITFGDNPLHSTTEVNEEVPNCIEDPSIIAAPSSMAIAMEENDLMYINACKSYDRSSLCRSGRIAKHNVLKDLGVVGKDGKINEDAMQDIVVGLKELLPPDLLKSLMSLKGHAFWDFVAEAFLPLR</sequence>
<gene>
    <name evidence="1" type="ORF">BDA96_08G033000</name>
</gene>
<name>A0A921U6W3_SORBI</name>
<reference evidence="1" key="1">
    <citation type="journal article" date="2019" name="BMC Genomics">
        <title>A new reference genome for Sorghum bicolor reveals high levels of sequence similarity between sweet and grain genotypes: implications for the genetics of sugar metabolism.</title>
        <authorList>
            <person name="Cooper E.A."/>
            <person name="Brenton Z.W."/>
            <person name="Flinn B.S."/>
            <person name="Jenkins J."/>
            <person name="Shu S."/>
            <person name="Flowers D."/>
            <person name="Luo F."/>
            <person name="Wang Y."/>
            <person name="Xia P."/>
            <person name="Barry K."/>
            <person name="Daum C."/>
            <person name="Lipzen A."/>
            <person name="Yoshinaga Y."/>
            <person name="Schmutz J."/>
            <person name="Saski C."/>
            <person name="Vermerris W."/>
            <person name="Kresovich S."/>
        </authorList>
    </citation>
    <scope>NUCLEOTIDE SEQUENCE</scope>
</reference>
<reference evidence="1" key="2">
    <citation type="submission" date="2020-10" db="EMBL/GenBank/DDBJ databases">
        <authorList>
            <person name="Cooper E.A."/>
            <person name="Brenton Z.W."/>
            <person name="Flinn B.S."/>
            <person name="Jenkins J."/>
            <person name="Shu S."/>
            <person name="Flowers D."/>
            <person name="Luo F."/>
            <person name="Wang Y."/>
            <person name="Xia P."/>
            <person name="Barry K."/>
            <person name="Daum C."/>
            <person name="Lipzen A."/>
            <person name="Yoshinaga Y."/>
            <person name="Schmutz J."/>
            <person name="Saski C."/>
            <person name="Vermerris W."/>
            <person name="Kresovich S."/>
        </authorList>
    </citation>
    <scope>NUCLEOTIDE SEQUENCE</scope>
</reference>
<proteinExistence type="predicted"/>
<protein>
    <submittedName>
        <fullName evidence="1">Uncharacterized protein</fullName>
    </submittedName>
</protein>
<dbReference type="AlphaFoldDB" id="A0A921U6W3"/>
<accession>A0A921U6W3</accession>
<evidence type="ECO:0000313" key="1">
    <source>
        <dbReference type="EMBL" id="KAG0519971.1"/>
    </source>
</evidence>
<evidence type="ECO:0000313" key="2">
    <source>
        <dbReference type="Proteomes" id="UP000807115"/>
    </source>
</evidence>
<dbReference type="Proteomes" id="UP000807115">
    <property type="component" value="Chromosome 8"/>
</dbReference>
<dbReference type="EMBL" id="CM027687">
    <property type="protein sequence ID" value="KAG0519971.1"/>
    <property type="molecule type" value="Genomic_DNA"/>
</dbReference>